<feature type="compositionally biased region" description="Polar residues" evidence="19">
    <location>
        <begin position="831"/>
        <end position="849"/>
    </location>
</feature>
<dbReference type="Gene3D" id="1.10.220.150">
    <property type="entry name" value="Arf GTPase activating protein"/>
    <property type="match status" value="1"/>
</dbReference>
<evidence type="ECO:0000256" key="7">
    <source>
        <dbReference type="ARBA" id="ARBA00022737"/>
    </source>
</evidence>
<evidence type="ECO:0000256" key="8">
    <source>
        <dbReference type="ARBA" id="ARBA00022771"/>
    </source>
</evidence>
<dbReference type="CDD" id="cd13251">
    <property type="entry name" value="PH_ASAP"/>
    <property type="match status" value="1"/>
</dbReference>
<feature type="region of interest" description="Disordered" evidence="19">
    <location>
        <begin position="864"/>
        <end position="933"/>
    </location>
</feature>
<evidence type="ECO:0000256" key="10">
    <source>
        <dbReference type="ARBA" id="ARBA00023043"/>
    </source>
</evidence>
<keyword evidence="7" id="KW-0677">Repeat</keyword>
<feature type="domain" description="Arf-GAP" evidence="22">
    <location>
        <begin position="421"/>
        <end position="543"/>
    </location>
</feature>
<keyword evidence="10 16" id="KW-0040">ANK repeat</keyword>
<dbReference type="PROSITE" id="PS50002">
    <property type="entry name" value="SH3"/>
    <property type="match status" value="1"/>
</dbReference>
<dbReference type="PROSITE" id="PS50115">
    <property type="entry name" value="ARFGAP"/>
    <property type="match status" value="1"/>
</dbReference>
<dbReference type="Pfam" id="PF00169">
    <property type="entry name" value="PH"/>
    <property type="match status" value="1"/>
</dbReference>
<dbReference type="PRINTS" id="PR00405">
    <property type="entry name" value="REVINTRACTNG"/>
</dbReference>
<gene>
    <name evidence="23" type="ORF">chiPu_0001231</name>
</gene>
<dbReference type="SUPFAM" id="SSF103657">
    <property type="entry name" value="BAR/IMD domain-like"/>
    <property type="match status" value="1"/>
</dbReference>
<evidence type="ECO:0000313" key="24">
    <source>
        <dbReference type="Proteomes" id="UP000287033"/>
    </source>
</evidence>
<dbReference type="Pfam" id="PF01412">
    <property type="entry name" value="ArfGap"/>
    <property type="match status" value="1"/>
</dbReference>
<keyword evidence="11" id="KW-0175">Coiled coil</keyword>
<dbReference type="SUPFAM" id="SSF57863">
    <property type="entry name" value="ArfGap/RecO-like zinc finger"/>
    <property type="match status" value="1"/>
</dbReference>
<dbReference type="SUPFAM" id="SSF48403">
    <property type="entry name" value="Ankyrin repeat"/>
    <property type="match status" value="1"/>
</dbReference>
<evidence type="ECO:0000256" key="14">
    <source>
        <dbReference type="ARBA" id="ARBA00072373"/>
    </source>
</evidence>
<dbReference type="OMA" id="WETHAEA"/>
<dbReference type="InterPro" id="IPR036770">
    <property type="entry name" value="Ankyrin_rpt-contain_sf"/>
</dbReference>
<protein>
    <recommendedName>
        <fullName evidence="14">Arf-GAP with SH3 domain, ANK repeat and PH domain-containing protein 3</fullName>
    </recommendedName>
    <alternativeName>
        <fullName evidence="15">Development and differentiation-enhancing factor-like 1</fullName>
    </alternativeName>
</protein>
<evidence type="ECO:0000256" key="2">
    <source>
        <dbReference type="ARBA" id="ARBA00004496"/>
    </source>
</evidence>
<dbReference type="AlphaFoldDB" id="A0A401RXF9"/>
<evidence type="ECO:0000256" key="4">
    <source>
        <dbReference type="ARBA" id="ARBA00022468"/>
    </source>
</evidence>
<dbReference type="Gene3D" id="1.25.40.950">
    <property type="match status" value="1"/>
</dbReference>
<dbReference type="InterPro" id="IPR027267">
    <property type="entry name" value="AH/BAR_dom_sf"/>
</dbReference>
<evidence type="ECO:0000256" key="3">
    <source>
        <dbReference type="ARBA" id="ARBA00022443"/>
    </source>
</evidence>
<dbReference type="Gene3D" id="2.30.30.40">
    <property type="entry name" value="SH3 Domains"/>
    <property type="match status" value="1"/>
</dbReference>
<dbReference type="PANTHER" id="PTHR45854">
    <property type="entry name" value="ASAP FAMILY MEMBER"/>
    <property type="match status" value="1"/>
</dbReference>
<keyword evidence="8 18" id="KW-0863">Zinc-finger</keyword>
<evidence type="ECO:0000256" key="16">
    <source>
        <dbReference type="PROSITE-ProRule" id="PRU00023"/>
    </source>
</evidence>
<dbReference type="GO" id="GO:0005096">
    <property type="term" value="F:GTPase activator activity"/>
    <property type="evidence" value="ECO:0007669"/>
    <property type="project" value="UniProtKB-KW"/>
</dbReference>
<keyword evidence="5" id="KW-0963">Cytoplasm</keyword>
<evidence type="ECO:0000256" key="1">
    <source>
        <dbReference type="ARBA" id="ARBA00004370"/>
    </source>
</evidence>
<dbReference type="SMART" id="SM00233">
    <property type="entry name" value="PH"/>
    <property type="match status" value="1"/>
</dbReference>
<evidence type="ECO:0000256" key="12">
    <source>
        <dbReference type="ARBA" id="ARBA00023136"/>
    </source>
</evidence>
<dbReference type="Gene3D" id="1.25.40.20">
    <property type="entry name" value="Ankyrin repeat-containing domain"/>
    <property type="match status" value="1"/>
</dbReference>
<evidence type="ECO:0000256" key="13">
    <source>
        <dbReference type="ARBA" id="ARBA00054302"/>
    </source>
</evidence>
<feature type="domain" description="SH3" evidence="20">
    <location>
        <begin position="958"/>
        <end position="1020"/>
    </location>
</feature>
<evidence type="ECO:0000256" key="19">
    <source>
        <dbReference type="SAM" id="MobiDB-lite"/>
    </source>
</evidence>
<feature type="compositionally biased region" description="Pro residues" evidence="19">
    <location>
        <begin position="885"/>
        <end position="897"/>
    </location>
</feature>
<dbReference type="Proteomes" id="UP000287033">
    <property type="component" value="Unassembled WGS sequence"/>
</dbReference>
<dbReference type="PROSITE" id="PS50088">
    <property type="entry name" value="ANK_REPEAT"/>
    <property type="match status" value="2"/>
</dbReference>
<evidence type="ECO:0000259" key="20">
    <source>
        <dbReference type="PROSITE" id="PS50002"/>
    </source>
</evidence>
<dbReference type="SMART" id="SM00105">
    <property type="entry name" value="ArfGap"/>
    <property type="match status" value="1"/>
</dbReference>
<dbReference type="InterPro" id="IPR036028">
    <property type="entry name" value="SH3-like_dom_sf"/>
</dbReference>
<evidence type="ECO:0000313" key="23">
    <source>
        <dbReference type="EMBL" id="GCC22841.1"/>
    </source>
</evidence>
<dbReference type="GO" id="GO:0016020">
    <property type="term" value="C:membrane"/>
    <property type="evidence" value="ECO:0007669"/>
    <property type="project" value="UniProtKB-SubCell"/>
</dbReference>
<reference evidence="23 24" key="1">
    <citation type="journal article" date="2018" name="Nat. Ecol. Evol.">
        <title>Shark genomes provide insights into elasmobranch evolution and the origin of vertebrates.</title>
        <authorList>
            <person name="Hara Y"/>
            <person name="Yamaguchi K"/>
            <person name="Onimaru K"/>
            <person name="Kadota M"/>
            <person name="Koyanagi M"/>
            <person name="Keeley SD"/>
            <person name="Tatsumi K"/>
            <person name="Tanaka K"/>
            <person name="Motone F"/>
            <person name="Kageyama Y"/>
            <person name="Nozu R"/>
            <person name="Adachi N"/>
            <person name="Nishimura O"/>
            <person name="Nakagawa R"/>
            <person name="Tanegashima C"/>
            <person name="Kiyatake I"/>
            <person name="Matsumoto R"/>
            <person name="Murakumo K"/>
            <person name="Nishida K"/>
            <person name="Terakita A"/>
            <person name="Kuratani S"/>
            <person name="Sato K"/>
            <person name="Hyodo S Kuraku.S."/>
        </authorList>
    </citation>
    <scope>NUCLEOTIDE SEQUENCE [LARGE SCALE GENOMIC DNA]</scope>
</reference>
<evidence type="ECO:0000259" key="22">
    <source>
        <dbReference type="PROSITE" id="PS50115"/>
    </source>
</evidence>
<dbReference type="SUPFAM" id="SSF50729">
    <property type="entry name" value="PH domain-like"/>
    <property type="match status" value="1"/>
</dbReference>
<proteinExistence type="predicted"/>
<feature type="region of interest" description="Disordered" evidence="19">
    <location>
        <begin position="765"/>
        <end position="849"/>
    </location>
</feature>
<evidence type="ECO:0000256" key="5">
    <source>
        <dbReference type="ARBA" id="ARBA00022490"/>
    </source>
</evidence>
<dbReference type="FunFam" id="2.30.30.40:FF:000012">
    <property type="entry name" value="Arf-GAP with SH3 domain, ANK repeat and PH domain-containing protein 2"/>
    <property type="match status" value="1"/>
</dbReference>
<keyword evidence="9" id="KW-0862">Zinc</keyword>
<dbReference type="GO" id="GO:0008270">
    <property type="term" value="F:zinc ion binding"/>
    <property type="evidence" value="ECO:0007669"/>
    <property type="project" value="UniProtKB-KW"/>
</dbReference>
<feature type="domain" description="PH" evidence="21">
    <location>
        <begin position="305"/>
        <end position="397"/>
    </location>
</feature>
<comment type="subcellular location">
    <subcellularLocation>
        <location evidence="2">Cytoplasm</location>
    </subcellularLocation>
    <subcellularLocation>
        <location evidence="1">Membrane</location>
    </subcellularLocation>
</comment>
<dbReference type="Pfam" id="PF12796">
    <property type="entry name" value="Ank_2"/>
    <property type="match status" value="1"/>
</dbReference>
<dbReference type="Gene3D" id="2.30.29.30">
    <property type="entry name" value="Pleckstrin-homology domain (PH domain)/Phosphotyrosine-binding domain (PTB)"/>
    <property type="match status" value="1"/>
</dbReference>
<dbReference type="FunFam" id="1.20.1270.60:FF:000036">
    <property type="entry name" value="Arf-GAP with SH3 domain, ANK repeat and PH domain-containing protein 3"/>
    <property type="match status" value="1"/>
</dbReference>
<dbReference type="PROSITE" id="PS50003">
    <property type="entry name" value="PH_DOMAIN"/>
    <property type="match status" value="1"/>
</dbReference>
<keyword evidence="4" id="KW-0343">GTPase activation</keyword>
<dbReference type="InterPro" id="IPR001452">
    <property type="entry name" value="SH3_domain"/>
</dbReference>
<dbReference type="FunFam" id="1.10.220.150:FF:000002">
    <property type="entry name" value="arf-GAP with SH3 domain, ANK repeat and PH domain-containing protein 1"/>
    <property type="match status" value="1"/>
</dbReference>
<dbReference type="SUPFAM" id="SSF50044">
    <property type="entry name" value="SH3-domain"/>
    <property type="match status" value="1"/>
</dbReference>
<evidence type="ECO:0000256" key="6">
    <source>
        <dbReference type="ARBA" id="ARBA00022723"/>
    </source>
</evidence>
<dbReference type="STRING" id="137246.A0A401RXF9"/>
<dbReference type="Pfam" id="PF00018">
    <property type="entry name" value="SH3_1"/>
    <property type="match status" value="1"/>
</dbReference>
<evidence type="ECO:0000256" key="11">
    <source>
        <dbReference type="ARBA" id="ARBA00023054"/>
    </source>
</evidence>
<dbReference type="FunFam" id="1.25.40.20:FF:000006">
    <property type="entry name" value="Arf-GAP with SH3 domain, ANK repeat and PH domain-containing protein 2"/>
    <property type="match status" value="1"/>
</dbReference>
<feature type="compositionally biased region" description="Polar residues" evidence="19">
    <location>
        <begin position="867"/>
        <end position="878"/>
    </location>
</feature>
<dbReference type="PROSITE" id="PS50297">
    <property type="entry name" value="ANK_REP_REGION"/>
    <property type="match status" value="2"/>
</dbReference>
<keyword evidence="24" id="KW-1185">Reference proteome</keyword>
<dbReference type="InterPro" id="IPR037278">
    <property type="entry name" value="ARFGAP/RecO"/>
</dbReference>
<dbReference type="OrthoDB" id="435430at2759"/>
<dbReference type="PANTHER" id="PTHR45854:SF1">
    <property type="entry name" value="ARF-GAP WITH SH3 DOMAIN, ANK REPEAT AND PH DOMAIN-CONTAINING PROTEIN 3"/>
    <property type="match status" value="1"/>
</dbReference>
<comment type="caution">
    <text evidence="23">The sequence shown here is derived from an EMBL/GenBank/DDBJ whole genome shotgun (WGS) entry which is preliminary data.</text>
</comment>
<dbReference type="InterPro" id="IPR001849">
    <property type="entry name" value="PH_domain"/>
</dbReference>
<dbReference type="EMBL" id="BEZZ01000018">
    <property type="protein sequence ID" value="GCC22841.1"/>
    <property type="molecule type" value="Genomic_DNA"/>
</dbReference>
<sequence>MPEQISISEFVSETLEDINSPITSNFTSKMMSCRNTVAALEESLEADQAILLKMKKLIKAIHSSGLSHVENKEQYIEVLESFGNHHLSQNKNELSMGFLNLGVFTREVTALFKNLTQNMNNILSFPLDSLLKGDLKEGKGDPKKLIEKAWKDYETKVNKIEKEKKDRAKQFGLSRSEISAAELADDLDKERKMFQLQMCEYLLKVNEIKIREGPDLIQSLIKYFHAQQNFFQDGLKAAESLSPFVEKLAAIVHSLKQAQDEEMKQLTQIRDSLRSVLQVDHKEDGLNRKNSGYSIHPLPGNRLYGTEKSGFLNKKSDGIRRVWQKRKCGVKYGYLTISHSTINRPPAILKLLTCQVKPNSEEKRCFDLITHNRTYHFQAEDEQECQAWVSVLQNSKEEALNNAFKGDNGNGSNDTVQELTKSIIAEVKGMPGNEVCCDCGAADPTWLSTNLGIVICIECSGIHRELGVHYSRIQSLMLDVLGTSELLLANNIGNTRLNEIFEANLPAQCGVKPTSTSDMNSRKEFITAKYVEHKYTKKGVCEDGWKLFEAIRNKDILSLLQMYSERVDFSAALSLPDGQDLGETPLHLAVRLADRTSLALVDFLIQNGGGLDVKTAEGNTPLHYCSLYNKTESLKLLLKAKASLHIGNAAGETALDIAKKFNHSRCEELLDQALSGKFNPPVHVEYDWIVQQDFSYDSEDDLEEKVSPLQRSFKSIGQLSPPIASITSPPFGNHSPSGSKKERWSFTGSNIVNETYGAVVLPSKASAHSPTSNTTPPPLPVKTFTRAGSVDGQNKRCSLGNGPVLAPSPSHGITPAKAPGRPDMLWRHSIGGSTEISSPQTKSNSQARMSYHWGSQTQPEVLDCRRQGSQSEAPLQNTEQHHPPSHPVPAPEPPPSVSPNRVTFTRKPNREEGVKKPRGEYLSPTDSSSRSREDVYIVPESSKPIPVPLPRRSVGVKLKQKRVKAILDCTADHPDELTFIKGEVIIVTGEEDSFWWVGHVEGDKSRSGAFPVDYVHLLSE</sequence>
<dbReference type="InterPro" id="IPR043593">
    <property type="entry name" value="ASAP"/>
</dbReference>
<keyword evidence="6" id="KW-0479">Metal-binding</keyword>
<feature type="compositionally biased region" description="Basic and acidic residues" evidence="19">
    <location>
        <begin position="908"/>
        <end position="919"/>
    </location>
</feature>
<name>A0A401RXF9_CHIPU</name>
<keyword evidence="3 17" id="KW-0728">SH3 domain</keyword>
<dbReference type="InterPro" id="IPR037844">
    <property type="entry name" value="PH_ASAP"/>
</dbReference>
<comment type="function">
    <text evidence="13">Promotes cell proliferation.</text>
</comment>
<feature type="repeat" description="ANK" evidence="16">
    <location>
        <begin position="581"/>
        <end position="616"/>
    </location>
</feature>
<dbReference type="InterPro" id="IPR038508">
    <property type="entry name" value="ArfGAP_dom_sf"/>
</dbReference>
<dbReference type="InterPro" id="IPR001164">
    <property type="entry name" value="ArfGAP_dom"/>
</dbReference>
<dbReference type="FunFam" id="2.30.29.30:FF:000012">
    <property type="entry name" value="Arf-GAP with SH3 domain, ANK repeat and PH domain-containing protein 2"/>
    <property type="match status" value="1"/>
</dbReference>
<evidence type="ECO:0000259" key="21">
    <source>
        <dbReference type="PROSITE" id="PS50003"/>
    </source>
</evidence>
<evidence type="ECO:0000256" key="15">
    <source>
        <dbReference type="ARBA" id="ARBA00075651"/>
    </source>
</evidence>
<dbReference type="InterPro" id="IPR002110">
    <property type="entry name" value="Ankyrin_rpt"/>
</dbReference>
<dbReference type="Gene3D" id="1.20.1270.60">
    <property type="entry name" value="Arfaptin homology (AH) domain/BAR domain"/>
    <property type="match status" value="1"/>
</dbReference>
<dbReference type="SMART" id="SM00326">
    <property type="entry name" value="SH3"/>
    <property type="match status" value="1"/>
</dbReference>
<evidence type="ECO:0000256" key="17">
    <source>
        <dbReference type="PROSITE-ProRule" id="PRU00192"/>
    </source>
</evidence>
<dbReference type="CDD" id="cd08834">
    <property type="entry name" value="ArfGap_ASAP"/>
    <property type="match status" value="1"/>
</dbReference>
<dbReference type="GO" id="GO:0005737">
    <property type="term" value="C:cytoplasm"/>
    <property type="evidence" value="ECO:0007669"/>
    <property type="project" value="UniProtKB-SubCell"/>
</dbReference>
<feature type="repeat" description="ANK" evidence="16">
    <location>
        <begin position="617"/>
        <end position="649"/>
    </location>
</feature>
<evidence type="ECO:0000256" key="18">
    <source>
        <dbReference type="PROSITE-ProRule" id="PRU00288"/>
    </source>
</evidence>
<keyword evidence="12" id="KW-0472">Membrane</keyword>
<evidence type="ECO:0000256" key="9">
    <source>
        <dbReference type="ARBA" id="ARBA00022833"/>
    </source>
</evidence>
<organism evidence="23 24">
    <name type="scientific">Chiloscyllium punctatum</name>
    <name type="common">Brownbanded bambooshark</name>
    <name type="synonym">Hemiscyllium punctatum</name>
    <dbReference type="NCBI Taxonomy" id="137246"/>
    <lineage>
        <taxon>Eukaryota</taxon>
        <taxon>Metazoa</taxon>
        <taxon>Chordata</taxon>
        <taxon>Craniata</taxon>
        <taxon>Vertebrata</taxon>
        <taxon>Chondrichthyes</taxon>
        <taxon>Elasmobranchii</taxon>
        <taxon>Galeomorphii</taxon>
        <taxon>Galeoidea</taxon>
        <taxon>Orectolobiformes</taxon>
        <taxon>Hemiscylliidae</taxon>
        <taxon>Chiloscyllium</taxon>
    </lineage>
</organism>
<accession>A0A401RXF9</accession>
<dbReference type="SMART" id="SM00248">
    <property type="entry name" value="ANK"/>
    <property type="match status" value="2"/>
</dbReference>
<dbReference type="Pfam" id="PF16746">
    <property type="entry name" value="BAR_3"/>
    <property type="match status" value="1"/>
</dbReference>
<dbReference type="InterPro" id="IPR004148">
    <property type="entry name" value="BAR_dom"/>
</dbReference>
<dbReference type="InterPro" id="IPR011993">
    <property type="entry name" value="PH-like_dom_sf"/>
</dbReference>